<dbReference type="Gene3D" id="1.20.810.10">
    <property type="entry name" value="Cytochrome Bc1 Complex, Chain C"/>
    <property type="match status" value="2"/>
</dbReference>
<evidence type="ECO:0000256" key="8">
    <source>
        <dbReference type="ARBA" id="ARBA00023004"/>
    </source>
</evidence>
<gene>
    <name evidence="13" type="primary">CYTB</name>
    <name evidence="13" type="synonym">petB</name>
</gene>
<evidence type="ECO:0000256" key="4">
    <source>
        <dbReference type="ARBA" id="ARBA00022692"/>
    </source>
</evidence>
<keyword evidence="6" id="KW-0249">Electron transport</keyword>
<dbReference type="PROSITE" id="PS51002">
    <property type="entry name" value="CYTB_NTER"/>
    <property type="match status" value="1"/>
</dbReference>
<evidence type="ECO:0000256" key="5">
    <source>
        <dbReference type="ARBA" id="ARBA00022723"/>
    </source>
</evidence>
<proteinExistence type="predicted"/>
<reference evidence="13" key="1">
    <citation type="journal article" date="2014" name="Genome Biol. Evol.">
        <title>Pangenome evidence for extensive interdomain horizontal transfer affecting lineage core and shell genes in uncultured planktonic thaumarchaeota and euryarchaeota.</title>
        <authorList>
            <person name="Deschamps P."/>
            <person name="Zivanovic Y."/>
            <person name="Moreira D."/>
            <person name="Rodriguez-Valera F."/>
            <person name="Lopez-Garcia P."/>
        </authorList>
    </citation>
    <scope>NUCLEOTIDE SEQUENCE</scope>
</reference>
<feature type="transmembrane region" description="Helical" evidence="10">
    <location>
        <begin position="306"/>
        <end position="328"/>
    </location>
</feature>
<evidence type="ECO:0000256" key="3">
    <source>
        <dbReference type="ARBA" id="ARBA00022617"/>
    </source>
</evidence>
<feature type="transmembrane region" description="Helical" evidence="10">
    <location>
        <begin position="188"/>
        <end position="210"/>
    </location>
</feature>
<evidence type="ECO:0000256" key="1">
    <source>
        <dbReference type="ARBA" id="ARBA00004141"/>
    </source>
</evidence>
<accession>A0A075GPK5</accession>
<protein>
    <submittedName>
        <fullName evidence="13">Cytochrome b/b6 domain-containing protein (CYTB, petB)</fullName>
    </submittedName>
</protein>
<dbReference type="GO" id="GO:0022904">
    <property type="term" value="P:respiratory electron transport chain"/>
    <property type="evidence" value="ECO:0007669"/>
    <property type="project" value="InterPro"/>
</dbReference>
<comment type="subcellular location">
    <subcellularLocation>
        <location evidence="1">Membrane</location>
        <topology evidence="1">Multi-pass membrane protein</topology>
    </subcellularLocation>
</comment>
<dbReference type="InterPro" id="IPR005798">
    <property type="entry name" value="Cyt_b/b6_C"/>
</dbReference>
<organism evidence="13">
    <name type="scientific">uncultured marine thaumarchaeote KM3_187_A08</name>
    <dbReference type="NCBI Taxonomy" id="1456073"/>
    <lineage>
        <taxon>Archaea</taxon>
        <taxon>Nitrososphaerota</taxon>
        <taxon>environmental samples</taxon>
    </lineage>
</organism>
<evidence type="ECO:0000256" key="9">
    <source>
        <dbReference type="ARBA" id="ARBA00023136"/>
    </source>
</evidence>
<evidence type="ECO:0000256" key="2">
    <source>
        <dbReference type="ARBA" id="ARBA00022448"/>
    </source>
</evidence>
<name>A0A075GPK5_9ARCH</name>
<keyword evidence="4 10" id="KW-0812">Transmembrane</keyword>
<feature type="transmembrane region" description="Helical" evidence="10">
    <location>
        <begin position="128"/>
        <end position="151"/>
    </location>
</feature>
<feature type="transmembrane region" description="Helical" evidence="10">
    <location>
        <begin position="348"/>
        <end position="367"/>
    </location>
</feature>
<feature type="transmembrane region" description="Helical" evidence="10">
    <location>
        <begin position="274"/>
        <end position="294"/>
    </location>
</feature>
<dbReference type="PANTHER" id="PTHR19271">
    <property type="entry name" value="CYTOCHROME B"/>
    <property type="match status" value="1"/>
</dbReference>
<sequence>MDLAATSKKQGIISKFWDYTLNRLNRTVLLGLKFTMPQKFLSPMGYSGMLTFCLFLLLGITGAFLMLFYVPGIEGAWDSVEFIDEEIPYGFAIRNIHYHASNAMVFMAVLHLYYQYFSGRYKIKNEMIWVTGMILGVITILEAFTGYNLLFNDRAELAVSIGVSLTVFSPIIGPQLAQMIWGQGFSDFLIRLYALHVFIIPIVMGILMFVHFPRFLVFDLPMWSVMVGVILITGGVFPVEMGVKFDPNHPPGITVPEWYLTGLYAFIRTGFDKFITGGLLPALLIAMFLFVPFIDHSRKISWKDRPFFSALGIASISQVFITTIWGFYVNPDPTKTLDERLFVEPVPFYGALLVSVVLSFVVVYGFLKARAALTVPGQRAVPTKQTPIILNTFWTYAVLILLVIFEVILNGMALMAYAGGLWALALFETGAIFCIFGIIAHVYRSYNPKVIAAEKAAKEEAAKAAKESDAVVPTITNSKTD</sequence>
<feature type="transmembrane region" description="Helical" evidence="10">
    <location>
        <begin position="157"/>
        <end position="176"/>
    </location>
</feature>
<dbReference type="InterPro" id="IPR036150">
    <property type="entry name" value="Cyt_b/b6_C_sf"/>
</dbReference>
<dbReference type="InterPro" id="IPR005797">
    <property type="entry name" value="Cyt_b/b6_N"/>
</dbReference>
<dbReference type="EMBL" id="KF900749">
    <property type="protein sequence ID" value="AIF05759.1"/>
    <property type="molecule type" value="Genomic_DNA"/>
</dbReference>
<keyword evidence="7 10" id="KW-1133">Transmembrane helix</keyword>
<keyword evidence="3" id="KW-0349">Heme</keyword>
<keyword evidence="2" id="KW-0813">Transport</keyword>
<evidence type="ECO:0000256" key="7">
    <source>
        <dbReference type="ARBA" id="ARBA00022989"/>
    </source>
</evidence>
<dbReference type="SUPFAM" id="SSF81648">
    <property type="entry name" value="a domain/subunit of cytochrome bc1 complex (Ubiquinol-cytochrome c reductase)"/>
    <property type="match status" value="1"/>
</dbReference>
<evidence type="ECO:0000259" key="12">
    <source>
        <dbReference type="PROSITE" id="PS51003"/>
    </source>
</evidence>
<dbReference type="GO" id="GO:0009055">
    <property type="term" value="F:electron transfer activity"/>
    <property type="evidence" value="ECO:0007669"/>
    <property type="project" value="InterPro"/>
</dbReference>
<dbReference type="InterPro" id="IPR016174">
    <property type="entry name" value="Di-haem_cyt_TM"/>
</dbReference>
<feature type="transmembrane region" description="Helical" evidence="10">
    <location>
        <begin position="388"/>
        <end position="409"/>
    </location>
</feature>
<dbReference type="PANTHER" id="PTHR19271:SF16">
    <property type="entry name" value="CYTOCHROME B"/>
    <property type="match status" value="1"/>
</dbReference>
<dbReference type="PROSITE" id="PS51003">
    <property type="entry name" value="CYTB_CTER"/>
    <property type="match status" value="1"/>
</dbReference>
<dbReference type="Pfam" id="PF00032">
    <property type="entry name" value="Cytochrom_B_C"/>
    <property type="match status" value="1"/>
</dbReference>
<dbReference type="SUPFAM" id="SSF81342">
    <property type="entry name" value="Transmembrane di-heme cytochromes"/>
    <property type="match status" value="1"/>
</dbReference>
<dbReference type="GO" id="GO:0016491">
    <property type="term" value="F:oxidoreductase activity"/>
    <property type="evidence" value="ECO:0007669"/>
    <property type="project" value="InterPro"/>
</dbReference>
<feature type="transmembrane region" description="Helical" evidence="10">
    <location>
        <begin position="421"/>
        <end position="443"/>
    </location>
</feature>
<dbReference type="AlphaFoldDB" id="A0A075GPK5"/>
<feature type="transmembrane region" description="Helical" evidence="10">
    <location>
        <begin position="46"/>
        <end position="70"/>
    </location>
</feature>
<keyword evidence="9 10" id="KW-0472">Membrane</keyword>
<dbReference type="GO" id="GO:0016020">
    <property type="term" value="C:membrane"/>
    <property type="evidence" value="ECO:0007669"/>
    <property type="project" value="UniProtKB-SubCell"/>
</dbReference>
<keyword evidence="8" id="KW-0408">Iron</keyword>
<feature type="transmembrane region" description="Helical" evidence="10">
    <location>
        <begin position="96"/>
        <end position="116"/>
    </location>
</feature>
<evidence type="ECO:0000256" key="10">
    <source>
        <dbReference type="SAM" id="Phobius"/>
    </source>
</evidence>
<evidence type="ECO:0000313" key="13">
    <source>
        <dbReference type="EMBL" id="AIF05759.1"/>
    </source>
</evidence>
<dbReference type="InterPro" id="IPR027387">
    <property type="entry name" value="Cytb/b6-like_sf"/>
</dbReference>
<dbReference type="Pfam" id="PF00033">
    <property type="entry name" value="Cytochrome_B"/>
    <property type="match status" value="1"/>
</dbReference>
<dbReference type="GO" id="GO:0046872">
    <property type="term" value="F:metal ion binding"/>
    <property type="evidence" value="ECO:0007669"/>
    <property type="project" value="UniProtKB-KW"/>
</dbReference>
<evidence type="ECO:0000256" key="6">
    <source>
        <dbReference type="ARBA" id="ARBA00022982"/>
    </source>
</evidence>
<feature type="transmembrane region" description="Helical" evidence="10">
    <location>
        <begin position="222"/>
        <end position="239"/>
    </location>
</feature>
<keyword evidence="5" id="KW-0479">Metal-binding</keyword>
<feature type="domain" description="Cytochrome b/b6 N-terminal region profile" evidence="11">
    <location>
        <begin position="13"/>
        <end position="224"/>
    </location>
</feature>
<feature type="domain" description="Cytochrome b/b6 C-terminal region profile" evidence="12">
    <location>
        <begin position="184"/>
        <end position="369"/>
    </location>
</feature>
<evidence type="ECO:0000259" key="11">
    <source>
        <dbReference type="PROSITE" id="PS51002"/>
    </source>
</evidence>